<accession>C3NK22</accession>
<proteinExistence type="predicted"/>
<dbReference type="Proteomes" id="UP000006818">
    <property type="component" value="Chromosome"/>
</dbReference>
<sequence>MNLKILYVLLLMLFLISFLKTIMSSSLISYQPVALPPNYYEYYPLNVTSGQCIFFHVITTLPSTIMLFNQEQFLIFKNDSKGIPIYFNVSDDVSFKTSPLSTGIYYLVVLNNVSNNTITVNVEYLLTPVSVYYYKSSLPAPIGITDYGVYNVSGILKGSIMKYLEAIGYVTVYNISAFNATPPMGTNRSGASLQLNVVLQVNTNNESYQFWLQNVIDFITSIKIYYIEDNIWNFTSNISYLTNASVSGKGAVYYYKDGNFYYAYSTTYYNYTFPFSLILFTKLDNISRQGVTISFGYNNGTGIQWYDNVTIHVFSVRSAYLLIDGYNLTGNQFYYDLELVFAGQGNGEYTYFKSMNSSLGLQIILQNGTIISPNSLYTFGSDTEESADNLMVLFQNNYAWVLIGNNNFHAIGNASIPKLYLYPPVTNNNTSGYGSLISLLALIFLIVLIVLGIRRLRRR</sequence>
<gene>
    <name evidence="2" type="ordered locus">YN1551_2281</name>
</gene>
<dbReference type="AlphaFoldDB" id="C3NK22"/>
<dbReference type="MEROPS" id="A05.001"/>
<name>C3NK22_SACI1</name>
<dbReference type="EMBL" id="CP001404">
    <property type="protein sequence ID" value="ACP49265.1"/>
    <property type="molecule type" value="Genomic_DNA"/>
</dbReference>
<dbReference type="GeneID" id="7809256"/>
<dbReference type="HOGENOM" id="CLU_604984_0_0_2"/>
<dbReference type="EC" id="3.4.23.42" evidence="2"/>
<evidence type="ECO:0000313" key="2">
    <source>
        <dbReference type="EMBL" id="ACP49265.1"/>
    </source>
</evidence>
<keyword evidence="2" id="KW-0378">Hydrolase</keyword>
<evidence type="ECO:0000256" key="1">
    <source>
        <dbReference type="SAM" id="Phobius"/>
    </source>
</evidence>
<evidence type="ECO:0000313" key="3">
    <source>
        <dbReference type="Proteomes" id="UP000006818"/>
    </source>
</evidence>
<reference evidence="2 3" key="1">
    <citation type="journal article" date="2009" name="Proc. Natl. Acad. Sci. U.S.A.">
        <title>Biogeography of the Sulfolobus islandicus pan-genome.</title>
        <authorList>
            <person name="Reno M.L."/>
            <person name="Held N.L."/>
            <person name="Fields C.J."/>
            <person name="Burke P.V."/>
            <person name="Whitaker R.J."/>
        </authorList>
    </citation>
    <scope>NUCLEOTIDE SEQUENCE [LARGE SCALE GENOMIC DNA]</scope>
    <source>
        <strain evidence="3">Y.N.15.51 / Yellowstone #2</strain>
    </source>
</reference>
<dbReference type="Pfam" id="PF05317">
    <property type="entry name" value="Thermopsin"/>
    <property type="match status" value="1"/>
</dbReference>
<protein>
    <submittedName>
        <fullName evidence="2">Thermopsin</fullName>
        <ecNumber evidence="2">3.4.23.42</ecNumber>
    </submittedName>
</protein>
<dbReference type="KEGG" id="sin:YN1551_2281"/>
<dbReference type="RefSeq" id="WP_012717832.1">
    <property type="nucleotide sequence ID" value="NC_012623.1"/>
</dbReference>
<keyword evidence="1" id="KW-0472">Membrane</keyword>
<organism evidence="2 3">
    <name type="scientific">Saccharolobus islandicus (strain Y.N.15.51 / Yellowstone #2)</name>
    <name type="common">Sulfolobus islandicus</name>
    <dbReference type="NCBI Taxonomy" id="419942"/>
    <lineage>
        <taxon>Archaea</taxon>
        <taxon>Thermoproteota</taxon>
        <taxon>Thermoprotei</taxon>
        <taxon>Sulfolobales</taxon>
        <taxon>Sulfolobaceae</taxon>
        <taxon>Saccharolobus</taxon>
    </lineage>
</organism>
<keyword evidence="1" id="KW-1133">Transmembrane helix</keyword>
<dbReference type="GO" id="GO:0016787">
    <property type="term" value="F:hydrolase activity"/>
    <property type="evidence" value="ECO:0007669"/>
    <property type="project" value="UniProtKB-KW"/>
</dbReference>
<dbReference type="InterPro" id="IPR007981">
    <property type="entry name" value="Peptidase_A5"/>
</dbReference>
<keyword evidence="1" id="KW-0812">Transmembrane</keyword>
<feature type="transmembrane region" description="Helical" evidence="1">
    <location>
        <begin position="433"/>
        <end position="453"/>
    </location>
</feature>